<comment type="caution">
    <text evidence="1">The sequence shown here is derived from an EMBL/GenBank/DDBJ whole genome shotgun (WGS) entry which is preliminary data.</text>
</comment>
<proteinExistence type="predicted"/>
<dbReference type="AlphaFoldDB" id="A0A4V2G312"/>
<gene>
    <name evidence="1" type="ORF">BDD14_6068</name>
</gene>
<keyword evidence="2" id="KW-1185">Reference proteome</keyword>
<reference evidence="1 2" key="1">
    <citation type="submission" date="2019-02" db="EMBL/GenBank/DDBJ databases">
        <title>Genomic Encyclopedia of Archaeal and Bacterial Type Strains, Phase II (KMG-II): from individual species to whole genera.</title>
        <authorList>
            <person name="Goeker M."/>
        </authorList>
    </citation>
    <scope>NUCLEOTIDE SEQUENCE [LARGE SCALE GENOMIC DNA]</scope>
    <source>
        <strain evidence="1 2">DSM 18101</strain>
    </source>
</reference>
<dbReference type="EMBL" id="SHKW01000003">
    <property type="protein sequence ID" value="RZU35296.1"/>
    <property type="molecule type" value="Genomic_DNA"/>
</dbReference>
<protein>
    <submittedName>
        <fullName evidence="1">Uncharacterized protein</fullName>
    </submittedName>
</protein>
<dbReference type="Proteomes" id="UP000292958">
    <property type="component" value="Unassembled WGS sequence"/>
</dbReference>
<sequence>MPLGTLDLLHVYVEHDELITETCGYERFKTTEVNSYADHEIAKGISLPKILSGCNHCHKTQRHER</sequence>
<accession>A0A4V2G312</accession>
<organism evidence="1 2">
    <name type="scientific">Edaphobacter modestus</name>
    <dbReference type="NCBI Taxonomy" id="388466"/>
    <lineage>
        <taxon>Bacteria</taxon>
        <taxon>Pseudomonadati</taxon>
        <taxon>Acidobacteriota</taxon>
        <taxon>Terriglobia</taxon>
        <taxon>Terriglobales</taxon>
        <taxon>Acidobacteriaceae</taxon>
        <taxon>Edaphobacter</taxon>
    </lineage>
</organism>
<evidence type="ECO:0000313" key="1">
    <source>
        <dbReference type="EMBL" id="RZU35296.1"/>
    </source>
</evidence>
<name>A0A4V2G312_9BACT</name>
<evidence type="ECO:0000313" key="2">
    <source>
        <dbReference type="Proteomes" id="UP000292958"/>
    </source>
</evidence>